<keyword evidence="5" id="KW-1185">Reference proteome</keyword>
<organism evidence="4 5">
    <name type="scientific">Aristolochia fimbriata</name>
    <name type="common">White veined hardy Dutchman's pipe vine</name>
    <dbReference type="NCBI Taxonomy" id="158543"/>
    <lineage>
        <taxon>Eukaryota</taxon>
        <taxon>Viridiplantae</taxon>
        <taxon>Streptophyta</taxon>
        <taxon>Embryophyta</taxon>
        <taxon>Tracheophyta</taxon>
        <taxon>Spermatophyta</taxon>
        <taxon>Magnoliopsida</taxon>
        <taxon>Magnoliidae</taxon>
        <taxon>Piperales</taxon>
        <taxon>Aristolochiaceae</taxon>
        <taxon>Aristolochia</taxon>
    </lineage>
</organism>
<feature type="compositionally biased region" description="Basic and acidic residues" evidence="2">
    <location>
        <begin position="58"/>
        <end position="69"/>
    </location>
</feature>
<dbReference type="PANTHER" id="PTHR31775:SF5">
    <property type="entry name" value="REMORIN 1.4"/>
    <property type="match status" value="1"/>
</dbReference>
<dbReference type="AlphaFoldDB" id="A0AAV7FAI6"/>
<evidence type="ECO:0000256" key="2">
    <source>
        <dbReference type="SAM" id="MobiDB-lite"/>
    </source>
</evidence>
<dbReference type="InterPro" id="IPR005516">
    <property type="entry name" value="Remorin_C"/>
</dbReference>
<accession>A0AAV7FAI6</accession>
<feature type="domain" description="Remorin C-terminal" evidence="3">
    <location>
        <begin position="82"/>
        <end position="186"/>
    </location>
</feature>
<name>A0AAV7FAI6_ARIFI</name>
<dbReference type="PANTHER" id="PTHR31775">
    <property type="entry name" value="OS02G0117200 PROTEIN"/>
    <property type="match status" value="1"/>
</dbReference>
<dbReference type="Pfam" id="PF03763">
    <property type="entry name" value="Remorin_C"/>
    <property type="match status" value="1"/>
</dbReference>
<dbReference type="Proteomes" id="UP000825729">
    <property type="component" value="Unassembled WGS sequence"/>
</dbReference>
<reference evidence="4 5" key="1">
    <citation type="submission" date="2021-07" db="EMBL/GenBank/DDBJ databases">
        <title>The Aristolochia fimbriata genome: insights into angiosperm evolution, floral development and chemical biosynthesis.</title>
        <authorList>
            <person name="Jiao Y."/>
        </authorList>
    </citation>
    <scope>NUCLEOTIDE SEQUENCE [LARGE SCALE GENOMIC DNA]</scope>
    <source>
        <strain evidence="4">IBCAS-2021</strain>
        <tissue evidence="4">Leaf</tissue>
    </source>
</reference>
<feature type="region of interest" description="Disordered" evidence="2">
    <location>
        <begin position="1"/>
        <end position="25"/>
    </location>
</feature>
<gene>
    <name evidence="4" type="ORF">H6P81_001096</name>
</gene>
<comment type="similarity">
    <text evidence="1">Belongs to the remorin family.</text>
</comment>
<dbReference type="EMBL" id="JAINDJ010000002">
    <property type="protein sequence ID" value="KAG9456588.1"/>
    <property type="molecule type" value="Genomic_DNA"/>
</dbReference>
<evidence type="ECO:0000313" key="4">
    <source>
        <dbReference type="EMBL" id="KAG9456588.1"/>
    </source>
</evidence>
<protein>
    <recommendedName>
        <fullName evidence="3">Remorin C-terminal domain-containing protein</fullName>
    </recommendedName>
</protein>
<evidence type="ECO:0000313" key="5">
    <source>
        <dbReference type="Proteomes" id="UP000825729"/>
    </source>
</evidence>
<proteinExistence type="inferred from homology"/>
<evidence type="ECO:0000256" key="1">
    <source>
        <dbReference type="ARBA" id="ARBA00005711"/>
    </source>
</evidence>
<evidence type="ECO:0000259" key="3">
    <source>
        <dbReference type="Pfam" id="PF03763"/>
    </source>
</evidence>
<comment type="caution">
    <text evidence="4">The sequence shown here is derived from an EMBL/GenBank/DDBJ whole genome shotgun (WGS) entry which is preliminary data.</text>
</comment>
<sequence length="194" mass="22119">MRSRSGSEISAKIMGEETSKKKHVKPMKYEVEEKMVVPRPSAEEFGDFVSTNPVQEAPEAKKTAEKTSKGDSPSAWNQPETRISVINAWVEFKKTKAEIEANKKLSNIQMWERMKITSKKDRLKQIKANLEAKKSKVFGNIENKMDIIHKVADEKRLMVDAERHEKHFKAEKMGAKYRATAFAPKKIVGCFGGY</sequence>
<feature type="region of interest" description="Disordered" evidence="2">
    <location>
        <begin position="41"/>
        <end position="78"/>
    </location>
</feature>